<dbReference type="InterPro" id="IPR036890">
    <property type="entry name" value="HATPase_C_sf"/>
</dbReference>
<evidence type="ECO:0000313" key="3">
    <source>
        <dbReference type="EMBL" id="KAK2164651.1"/>
    </source>
</evidence>
<dbReference type="PROSITE" id="PS51644">
    <property type="entry name" value="HTH_OST"/>
    <property type="match status" value="1"/>
</dbReference>
<dbReference type="Gene3D" id="3.30.420.610">
    <property type="entry name" value="LOTUS domain-like"/>
    <property type="match status" value="1"/>
</dbReference>
<reference evidence="3" key="1">
    <citation type="journal article" date="2023" name="Mol. Biol. Evol.">
        <title>Third-Generation Sequencing Reveals the Adaptive Role of the Epigenome in Three Deep-Sea Polychaetes.</title>
        <authorList>
            <person name="Perez M."/>
            <person name="Aroh O."/>
            <person name="Sun Y."/>
            <person name="Lan Y."/>
            <person name="Juniper S.K."/>
            <person name="Young C.R."/>
            <person name="Angers B."/>
            <person name="Qian P.Y."/>
        </authorList>
    </citation>
    <scope>NUCLEOTIDE SEQUENCE</scope>
    <source>
        <strain evidence="3">P08H-3</strain>
    </source>
</reference>
<sequence length="2533" mass="289323">MNHDDQKMREKLKRRITCLLEEAPDHTLTISTFFNLYQKRYKKLPNCKLFGVSNQLDVLKIFSDICQITRSSSDKDGTIMLLNRSADQTIPVGNKDSSYNIEFLKDKLCDLLQGKPDGLREGDLWKEIEKSVGRKKLNNFGYTSLSQLLPVVSNTVDEFVDYNEVHYIRLKTARPKEKNIRSINISQENGAGSSYTGVRQHMYHLDGNKVNCQDKSVPQQKKDHVQQKPVPQQTKEHVQKKPIPQQTMEHVQQKPVPQQTKEHVQQKPIPQQTMEHVQQKAVPQQTMEYVQRKPVPQQQMEHVQQKPIGIPFGPNTKESNNDESKQTSIYDTKKHQEHSVQGYVNRNILHPRTNIRQQKLFVSKDELDIVAKDCIERLTETKKYVSVENIENLLKQHYGVSSLSGINVSKIEHISSVNEHVRTQAKVNAYIQAFIKVRAIVTLYELGEALTKFVTNESDFESLQLGPLTEQPLIYQFFRFPSDSVQIPQITTADILENLRRYLTENNLWTNKTDLEGFMKYMSEMRGFQSPYELGVRITSIALAIQVLKRSQRDSSHTISSAISSLKDRTESDLGKVFDDFVQGIVDKDSNYCCVRREYTRMPVNQLAMLLFKKLDALLTQVNFIYSARKTQKTLCTFLECINEDKLIQRLFQFAVCCSMEQSHQQLEEILQNIIPAIQAPSDDNGVNHQKARPSLYDIIPQIKKYLERCLAHQSLNLTHLARIETKLQQEFDFPHFSDLGHGTFLDLMANSVEIKQFLEDNGGGSFGLSPTDGGMQGVYQPSQHDLLYFIWQCGLQVDQQLTTENALCYHYGSPEVRALGHGSLANLKQNLERNQDLGQNSCVLFESALVAKSRNPCLSGKQKTGILGHMTKEKALICLQNCPLLEDLHEWSQWDVVFEPELGHLKDFIQKYGGTHVINLSGPKGSTTITTSVLALETRPGVLLKVTSDTSPDKLATASMRCDARETCGHLTSMIVVNSGVENTPLMLLGNHVKLAIIRRQADQVPGGPTDDANAAVMFILDCLTVLPKLICLSVAEKVFLEPLSEVIGQTKSHELLLNLATTSIQKSRLQLIEMMLGVQNWGHSFLHKVEPTSQYADSLNAMKLNDFFLADDEISEQDEEESENFTDYILSEEEDMSNENSQTAQQIEDSGLTETSSGSLADRTIGDAPESAEKDLSVIADMAPLSDVSLCKAVVDQIRREEFGIDVVLSEDGQKLMLKQQERLGRSLDRLSKDLYSKDTHFVLELIQNADDNDYPDELYSDDSSVCPSVKFIIDDNVISVLNNECGFVEKNIRAVCDVGRTTKGKHKYGYIGQKGIGFKSVFRVTDRPEIHSNGYHICFDVKSGASGYILPHWINPDTDHEQWNSNQWTTRINLPLKPSVQTQSLAVKFHDVHPSLLLFLHRIKFLTIVNKVEGYTLEIRRNDVGKNIIEINHDGTTDLWFVIRKTLDAQKISEQAKSGVEVDSTEIAMAFPVLSKDQLLSQFQPPKQPVFAFLPLRSYGFRFVIQADFDVPSSRENIDRDSLWNQWLISELHTLFVEGLQAFKDHPEFSELDAVCRFLQFVPLEDEVLDFFRPVAAQILKHLRATPCLPAFSEDDNLTWMLPSQLILSRDQLLQEVIPSSVLQEKLNLDYLHPKVAAVLNPILMTTLGVRKISLRHLIEIRKAVLLTHSQPTSDFNEQIVGAAKWLSCIYHTMDEFQDDKNTLEELLKLPTIPLAGGNMVSLESNSVFFPPETLPQQQPLKDVYMILLQDLNMVHPKLLQCQDSVANSQVALLLENLKVRRLTPHHIINHHILPLLENNQWKTKSPNLLLAYLAYMKILIEKDPSLLKMDHLKEVVVVLTNHGPVKPSEEDVHFTTVYLNKTDLARFLPDECYVAGVPSETDIQRWREFFIKLGITDCVSLRTIQVSLTQTSLVHSPWADEKDLPSDLDHYILTDRQSKEAELLIRKNSQPETYPTQMKMLFEILNYFWEREYKPQALTTQICNAEGKNLKDVETSFSLLLKRTAWVLAIVTSTNENDKILLMSPHLLYARNEETKRLLANHVPYVCTNMPLNSSFAEFLGITCNVNVDMLKDLLLSWCQRTDELSKEPIHFTTSLNHMKAVYQFLYSNLSRKDFQELTDQHPIIFVTEQQTQGPTDGTFLNRHEVRWTDPSHLFSKYKASFSDLDHEHILRKPELDVLYYDISNIFKDAFQVESVPSLEAYVQLMLHISTRLMGMKSFEDIFVILTILGCEVMRNWKARTNSLEIENLKRLIGDKNCFLEKYNHKWISLNKKPMIADDVQFENLFKDKTGVYFIECGERVNNKSGGIQINSEAIKAFYKVNGVQYLSDCLDVRSVTEMYTPCNSLQKYVCYVVGYIQRILVGDYSEVYTKLQAKRTGAMLAAMRFIEVSKLEKVYTLKDILKEPVVRNEKCEINIEENEFVVHKDYVDSYNEINKQLATYFSGGNKECCMKLKLVLNELHNALSKRGVDIQSIVDEHDIKTLPHSEQAWTIPEPLTIHYPIQSPHKHVKPKLVTQPAIVHGFFVTPSF</sequence>
<dbReference type="PANTHER" id="PTHR32387:SF0">
    <property type="entry name" value="PROTEIN NO VEIN"/>
    <property type="match status" value="1"/>
</dbReference>
<protein>
    <recommendedName>
        <fullName evidence="2">HTH OST-type domain-containing protein</fullName>
    </recommendedName>
</protein>
<dbReference type="InterPro" id="IPR041966">
    <property type="entry name" value="LOTUS-like"/>
</dbReference>
<evidence type="ECO:0000313" key="4">
    <source>
        <dbReference type="Proteomes" id="UP001208570"/>
    </source>
</evidence>
<dbReference type="InterPro" id="IPR058210">
    <property type="entry name" value="SACS/Nov_dom"/>
</dbReference>
<dbReference type="PANTHER" id="PTHR32387">
    <property type="entry name" value="WU:FJ29H11"/>
    <property type="match status" value="1"/>
</dbReference>
<dbReference type="EMBL" id="JAODUP010000061">
    <property type="protein sequence ID" value="KAK2164651.1"/>
    <property type="molecule type" value="Genomic_DNA"/>
</dbReference>
<comment type="caution">
    <text evidence="3">The sequence shown here is derived from an EMBL/GenBank/DDBJ whole genome shotgun (WGS) entry which is preliminary data.</text>
</comment>
<feature type="region of interest" description="Disordered" evidence="1">
    <location>
        <begin position="213"/>
        <end position="245"/>
    </location>
</feature>
<feature type="region of interest" description="Disordered" evidence="1">
    <location>
        <begin position="1136"/>
        <end position="1169"/>
    </location>
</feature>
<feature type="region of interest" description="Disordered" evidence="1">
    <location>
        <begin position="307"/>
        <end position="326"/>
    </location>
</feature>
<organism evidence="3 4">
    <name type="scientific">Paralvinella palmiformis</name>
    <dbReference type="NCBI Taxonomy" id="53620"/>
    <lineage>
        <taxon>Eukaryota</taxon>
        <taxon>Metazoa</taxon>
        <taxon>Spiralia</taxon>
        <taxon>Lophotrochozoa</taxon>
        <taxon>Annelida</taxon>
        <taxon>Polychaeta</taxon>
        <taxon>Sedentaria</taxon>
        <taxon>Canalipalpata</taxon>
        <taxon>Terebellida</taxon>
        <taxon>Terebelliformia</taxon>
        <taxon>Alvinellidae</taxon>
        <taxon>Paralvinella</taxon>
    </lineage>
</organism>
<keyword evidence="4" id="KW-1185">Reference proteome</keyword>
<evidence type="ECO:0000256" key="1">
    <source>
        <dbReference type="SAM" id="MobiDB-lite"/>
    </source>
</evidence>
<accession>A0AAD9NDU9</accession>
<evidence type="ECO:0000259" key="2">
    <source>
        <dbReference type="PROSITE" id="PS51644"/>
    </source>
</evidence>
<dbReference type="Gene3D" id="3.30.565.10">
    <property type="entry name" value="Histidine kinase-like ATPase, C-terminal domain"/>
    <property type="match status" value="1"/>
</dbReference>
<name>A0AAD9NDU9_9ANNE</name>
<dbReference type="Pfam" id="PF25794">
    <property type="entry name" value="SACS"/>
    <property type="match status" value="1"/>
</dbReference>
<dbReference type="InterPro" id="IPR025605">
    <property type="entry name" value="OST-HTH/LOTUS_dom"/>
</dbReference>
<dbReference type="Proteomes" id="UP001208570">
    <property type="component" value="Unassembled WGS sequence"/>
</dbReference>
<feature type="compositionally biased region" description="Polar residues" evidence="1">
    <location>
        <begin position="1140"/>
        <end position="1161"/>
    </location>
</feature>
<gene>
    <name evidence="3" type="ORF">LSH36_61g13058</name>
</gene>
<dbReference type="InterPro" id="IPR052957">
    <property type="entry name" value="Auxin_embryo_med"/>
</dbReference>
<dbReference type="Pfam" id="PF12872">
    <property type="entry name" value="OST-HTH"/>
    <property type="match status" value="1"/>
</dbReference>
<dbReference type="SUPFAM" id="SSF55874">
    <property type="entry name" value="ATPase domain of HSP90 chaperone/DNA topoisomerase II/histidine kinase"/>
    <property type="match status" value="1"/>
</dbReference>
<feature type="domain" description="HTH OST-type" evidence="2">
    <location>
        <begin position="8"/>
        <end position="85"/>
    </location>
</feature>
<dbReference type="NCBIfam" id="NF047352">
    <property type="entry name" value="P_loop_sacsin"/>
    <property type="match status" value="1"/>
</dbReference>
<proteinExistence type="predicted"/>